<dbReference type="Proteomes" id="UP001155587">
    <property type="component" value="Unassembled WGS sequence"/>
</dbReference>
<dbReference type="RefSeq" id="WP_265675727.1">
    <property type="nucleotide sequence ID" value="NZ_JAKRRY010000019.1"/>
</dbReference>
<protein>
    <submittedName>
        <fullName evidence="2">DUF1552 domain-containing protein</fullName>
    </submittedName>
</protein>
<keyword evidence="1" id="KW-0732">Signal</keyword>
<dbReference type="InterPro" id="IPR011447">
    <property type="entry name" value="DUF1552"/>
</dbReference>
<reference evidence="2" key="1">
    <citation type="submission" date="2022-02" db="EMBL/GenBank/DDBJ databases">
        <title>Vibrio sp. nov, a new bacterium isolated from seawater.</title>
        <authorList>
            <person name="Yuan Y."/>
        </authorList>
    </citation>
    <scope>NUCLEOTIDE SEQUENCE</scope>
    <source>
        <strain evidence="2">ZSDZ65</strain>
    </source>
</reference>
<feature type="signal peptide" evidence="1">
    <location>
        <begin position="1"/>
        <end position="32"/>
    </location>
</feature>
<accession>A0A9X3HX79</accession>
<dbReference type="Pfam" id="PF07586">
    <property type="entry name" value="HXXSHH"/>
    <property type="match status" value="1"/>
</dbReference>
<evidence type="ECO:0000256" key="1">
    <source>
        <dbReference type="SAM" id="SignalP"/>
    </source>
</evidence>
<feature type="chain" id="PRO_5040889878" evidence="1">
    <location>
        <begin position="33"/>
        <end position="410"/>
    </location>
</feature>
<dbReference type="EMBL" id="JAKRRY010000019">
    <property type="protein sequence ID" value="MCW8347196.1"/>
    <property type="molecule type" value="Genomic_DNA"/>
</dbReference>
<keyword evidence="3" id="KW-1185">Reference proteome</keyword>
<sequence>MTNHFNQSRRNLLKTSIAAGVGLGFCTLPTFAKSTATNNSDTKFIFVNFSDGYPRGKWHPKQSSNGLEMNDCTAELDQYKDHIVFFSGCKSTGGTGHDGYKGVWQENVGQGSIDFHFENYFSSGMPKRALRLGVDTNYWGHGGFVTSRNLNGALMHNDDPQAIFNDLFGGDISEGNSIESRKLALLSKSIPDIELLEQQLGGLEAAKTNAFRTTSQDVNTELNNAIGNAGKTCNTSIFSSTAEGRDRRADLQVANAALALSCEKTRIVSLQLGTSNDSKVVESVSRTVPHDASHYSSATLPIYIQHRRWYLSKVTRLIELLKTMPDTGGSTLFDNSIIMVTSEMDDGQAHSSSDLPFVLIGGNNTKLATEKGGRLMENVGPIGQILAAYSKAYGVSIPYKNAPLSGLFHG</sequence>
<dbReference type="InterPro" id="IPR006311">
    <property type="entry name" value="TAT_signal"/>
</dbReference>
<evidence type="ECO:0000313" key="2">
    <source>
        <dbReference type="EMBL" id="MCW8347196.1"/>
    </source>
</evidence>
<organism evidence="2 3">
    <name type="scientific">Vibrio qingdaonensis</name>
    <dbReference type="NCBI Taxonomy" id="2829491"/>
    <lineage>
        <taxon>Bacteria</taxon>
        <taxon>Pseudomonadati</taxon>
        <taxon>Pseudomonadota</taxon>
        <taxon>Gammaproteobacteria</taxon>
        <taxon>Vibrionales</taxon>
        <taxon>Vibrionaceae</taxon>
        <taxon>Vibrio</taxon>
    </lineage>
</organism>
<proteinExistence type="predicted"/>
<name>A0A9X3HX79_9VIBR</name>
<gene>
    <name evidence="2" type="ORF">MD535_14415</name>
</gene>
<comment type="caution">
    <text evidence="2">The sequence shown here is derived from an EMBL/GenBank/DDBJ whole genome shotgun (WGS) entry which is preliminary data.</text>
</comment>
<evidence type="ECO:0000313" key="3">
    <source>
        <dbReference type="Proteomes" id="UP001155587"/>
    </source>
</evidence>
<dbReference type="PROSITE" id="PS51318">
    <property type="entry name" value="TAT"/>
    <property type="match status" value="1"/>
</dbReference>
<dbReference type="AlphaFoldDB" id="A0A9X3HX79"/>